<dbReference type="AlphaFoldDB" id="A0A7W5FLE6"/>
<evidence type="ECO:0000256" key="1">
    <source>
        <dbReference type="SAM" id="MobiDB-lite"/>
    </source>
</evidence>
<dbReference type="EMBL" id="JACHXK010000002">
    <property type="protein sequence ID" value="MBB3109135.1"/>
    <property type="molecule type" value="Genomic_DNA"/>
</dbReference>
<protein>
    <recommendedName>
        <fullName evidence="5">Secreted protein</fullName>
    </recommendedName>
</protein>
<gene>
    <name evidence="3" type="ORF">FHS18_001187</name>
</gene>
<feature type="signal peptide" evidence="2">
    <location>
        <begin position="1"/>
        <end position="20"/>
    </location>
</feature>
<name>A0A7W5FLE6_9BACL</name>
<dbReference type="RefSeq" id="WP_183597933.1">
    <property type="nucleotide sequence ID" value="NZ_JACHXK010000002.1"/>
</dbReference>
<evidence type="ECO:0000256" key="2">
    <source>
        <dbReference type="SAM" id="SignalP"/>
    </source>
</evidence>
<evidence type="ECO:0000313" key="4">
    <source>
        <dbReference type="Proteomes" id="UP000570361"/>
    </source>
</evidence>
<comment type="caution">
    <text evidence="3">The sequence shown here is derived from an EMBL/GenBank/DDBJ whole genome shotgun (WGS) entry which is preliminary data.</text>
</comment>
<feature type="chain" id="PRO_5031213600" description="Secreted protein" evidence="2">
    <location>
        <begin position="21"/>
        <end position="76"/>
    </location>
</feature>
<reference evidence="3 4" key="1">
    <citation type="submission" date="2020-08" db="EMBL/GenBank/DDBJ databases">
        <title>Genomic Encyclopedia of Type Strains, Phase III (KMG-III): the genomes of soil and plant-associated and newly described type strains.</title>
        <authorList>
            <person name="Whitman W."/>
        </authorList>
    </citation>
    <scope>NUCLEOTIDE SEQUENCE [LARGE SCALE GENOMIC DNA]</scope>
    <source>
        <strain evidence="3 4">CECT 5862</strain>
    </source>
</reference>
<keyword evidence="2" id="KW-0732">Signal</keyword>
<proteinExistence type="predicted"/>
<keyword evidence="4" id="KW-1185">Reference proteome</keyword>
<sequence length="76" mass="8106">MLRVIIGLACLLICSGCIKAGTNPNEEMERVIQSPGDRAVFGSVYGEGDDGEEQELAPRKLGTNKGNFRPPLGSTK</sequence>
<accession>A0A7W5FLE6</accession>
<evidence type="ECO:0000313" key="3">
    <source>
        <dbReference type="EMBL" id="MBB3109135.1"/>
    </source>
</evidence>
<dbReference type="Proteomes" id="UP000570361">
    <property type="component" value="Unassembled WGS sequence"/>
</dbReference>
<organism evidence="3 4">
    <name type="scientific">Paenibacillus phyllosphaerae</name>
    <dbReference type="NCBI Taxonomy" id="274593"/>
    <lineage>
        <taxon>Bacteria</taxon>
        <taxon>Bacillati</taxon>
        <taxon>Bacillota</taxon>
        <taxon>Bacilli</taxon>
        <taxon>Bacillales</taxon>
        <taxon>Paenibacillaceae</taxon>
        <taxon>Paenibacillus</taxon>
    </lineage>
</organism>
<feature type="region of interest" description="Disordered" evidence="1">
    <location>
        <begin position="44"/>
        <end position="76"/>
    </location>
</feature>
<evidence type="ECO:0008006" key="5">
    <source>
        <dbReference type="Google" id="ProtNLM"/>
    </source>
</evidence>